<keyword evidence="1" id="KW-0677">Repeat</keyword>
<dbReference type="Pfam" id="PF13181">
    <property type="entry name" value="TPR_8"/>
    <property type="match status" value="1"/>
</dbReference>
<organism evidence="6 7">
    <name type="scientific">Paenibacillus solisilvae</name>
    <dbReference type="NCBI Taxonomy" id="2486751"/>
    <lineage>
        <taxon>Bacteria</taxon>
        <taxon>Bacillati</taxon>
        <taxon>Bacillota</taxon>
        <taxon>Bacilli</taxon>
        <taxon>Bacillales</taxon>
        <taxon>Paenibacillaceae</taxon>
        <taxon>Paenibacillus</taxon>
    </lineage>
</organism>
<evidence type="ECO:0000313" key="6">
    <source>
        <dbReference type="EMBL" id="MFC5647857.1"/>
    </source>
</evidence>
<dbReference type="PANTHER" id="PTHR44186:SF1">
    <property type="entry name" value="BARDET-BIEDL SYNDROME 4 PROTEIN"/>
    <property type="match status" value="1"/>
</dbReference>
<dbReference type="Proteomes" id="UP001596047">
    <property type="component" value="Unassembled WGS sequence"/>
</dbReference>
<dbReference type="Gene3D" id="1.25.40.10">
    <property type="entry name" value="Tetratricopeptide repeat domain"/>
    <property type="match status" value="2"/>
</dbReference>
<keyword evidence="4" id="KW-1133">Transmembrane helix</keyword>
<evidence type="ECO:0000256" key="1">
    <source>
        <dbReference type="ARBA" id="ARBA00022737"/>
    </source>
</evidence>
<reference evidence="7" key="1">
    <citation type="journal article" date="2019" name="Int. J. Syst. Evol. Microbiol.">
        <title>The Global Catalogue of Microorganisms (GCM) 10K type strain sequencing project: providing services to taxonomists for standard genome sequencing and annotation.</title>
        <authorList>
            <consortium name="The Broad Institute Genomics Platform"/>
            <consortium name="The Broad Institute Genome Sequencing Center for Infectious Disease"/>
            <person name="Wu L."/>
            <person name="Ma J."/>
        </authorList>
    </citation>
    <scope>NUCLEOTIDE SEQUENCE [LARGE SCALE GENOMIC DNA]</scope>
    <source>
        <strain evidence="7">CGMCC 1.3240</strain>
    </source>
</reference>
<feature type="domain" description="Tetratricopeptide repeat protein 21A/21B second ARM" evidence="5">
    <location>
        <begin position="67"/>
        <end position="167"/>
    </location>
</feature>
<gene>
    <name evidence="6" type="ORF">ACFPYJ_01745</name>
</gene>
<evidence type="ECO:0000259" key="5">
    <source>
        <dbReference type="Pfam" id="PF25060"/>
    </source>
</evidence>
<accession>A0ABW0VQ23</accession>
<dbReference type="PANTHER" id="PTHR44186">
    <property type="match status" value="1"/>
</dbReference>
<evidence type="ECO:0000256" key="4">
    <source>
        <dbReference type="SAM" id="Phobius"/>
    </source>
</evidence>
<keyword evidence="2 3" id="KW-0802">TPR repeat</keyword>
<dbReference type="InterPro" id="IPR019734">
    <property type="entry name" value="TPR_rpt"/>
</dbReference>
<comment type="caution">
    <text evidence="6">The sequence shown here is derived from an EMBL/GenBank/DDBJ whole genome shotgun (WGS) entry which is preliminary data.</text>
</comment>
<evidence type="ECO:0000256" key="2">
    <source>
        <dbReference type="ARBA" id="ARBA00022803"/>
    </source>
</evidence>
<dbReference type="InterPro" id="IPR011990">
    <property type="entry name" value="TPR-like_helical_dom_sf"/>
</dbReference>
<evidence type="ECO:0000256" key="3">
    <source>
        <dbReference type="PROSITE-ProRule" id="PRU00339"/>
    </source>
</evidence>
<feature type="transmembrane region" description="Helical" evidence="4">
    <location>
        <begin position="249"/>
        <end position="271"/>
    </location>
</feature>
<feature type="repeat" description="TPR" evidence="3">
    <location>
        <begin position="179"/>
        <end position="212"/>
    </location>
</feature>
<proteinExistence type="predicted"/>
<dbReference type="EMBL" id="JBHSOW010000007">
    <property type="protein sequence ID" value="MFC5647857.1"/>
    <property type="molecule type" value="Genomic_DNA"/>
</dbReference>
<dbReference type="RefSeq" id="WP_379186315.1">
    <property type="nucleotide sequence ID" value="NZ_JBHSOW010000007.1"/>
</dbReference>
<dbReference type="PROSITE" id="PS50005">
    <property type="entry name" value="TPR"/>
    <property type="match status" value="1"/>
</dbReference>
<dbReference type="InterPro" id="IPR056832">
    <property type="entry name" value="ARM_TT21_2nd"/>
</dbReference>
<protein>
    <submittedName>
        <fullName evidence="6">Tetratricopeptide repeat protein</fullName>
    </submittedName>
</protein>
<name>A0ABW0VQ23_9BACL</name>
<keyword evidence="4" id="KW-0812">Transmembrane</keyword>
<keyword evidence="4" id="KW-0472">Membrane</keyword>
<keyword evidence="7" id="KW-1185">Reference proteome</keyword>
<dbReference type="Pfam" id="PF25060">
    <property type="entry name" value="ARM_TT21_2nd"/>
    <property type="match status" value="1"/>
</dbReference>
<evidence type="ECO:0000313" key="7">
    <source>
        <dbReference type="Proteomes" id="UP001596047"/>
    </source>
</evidence>
<sequence>MENVYDGIQMYKQVEKINHLLQWRRYDEALQEAGELLREYPENAFVFGITSMIHRAKGNEEQALYWANEALARDPEQEDAWCTLLFVAYNKGEYKEAQRLVFEMLRMFPEESYLYRMKSQCELREGRFEEARSSLELALSIETSAINLAMYSYVMALLGHESASIQAENSAMRMEPENDQVLLQVAWAADKRGDHKKASEYMNAAVRLDPDNEQIRKEYLDMLQKSYWFYRVLLYPGALFAKYRWQALVIWLLCAVVFNQLIVLFIVLYILSYWTSKALVNVKVYGWGGIWRRKS</sequence>
<dbReference type="SUPFAM" id="SSF48452">
    <property type="entry name" value="TPR-like"/>
    <property type="match status" value="1"/>
</dbReference>